<comment type="caution">
    <text evidence="6">The sequence shown here is derived from an EMBL/GenBank/DDBJ whole genome shotgun (WGS) entry which is preliminary data.</text>
</comment>
<dbReference type="GO" id="GO:0003743">
    <property type="term" value="F:translation initiation factor activity"/>
    <property type="evidence" value="ECO:0007669"/>
    <property type="project" value="TreeGrafter"/>
</dbReference>
<evidence type="ECO:0000256" key="5">
    <source>
        <dbReference type="PROSITE-ProRule" id="PRU00221"/>
    </source>
</evidence>
<dbReference type="PROSITE" id="PS00678">
    <property type="entry name" value="WD_REPEATS_1"/>
    <property type="match status" value="1"/>
</dbReference>
<evidence type="ECO:0000256" key="4">
    <source>
        <dbReference type="ARBA" id="ARBA00040390"/>
    </source>
</evidence>
<name>X6P310_RETFI</name>
<dbReference type="PROSITE" id="PS50082">
    <property type="entry name" value="WD_REPEATS_2"/>
    <property type="match status" value="2"/>
</dbReference>
<dbReference type="InterPro" id="IPR019775">
    <property type="entry name" value="WD40_repeat_CS"/>
</dbReference>
<dbReference type="Gene3D" id="2.130.10.10">
    <property type="entry name" value="YVTN repeat-like/Quinoprotein amine dehydrogenase"/>
    <property type="match status" value="2"/>
</dbReference>
<comment type="similarity">
    <text evidence="3">Belongs to the WD repeat STRAP family.</text>
</comment>
<evidence type="ECO:0000313" key="7">
    <source>
        <dbReference type="Proteomes" id="UP000023152"/>
    </source>
</evidence>
<dbReference type="GO" id="GO:0002183">
    <property type="term" value="P:cytoplasmic translational initiation"/>
    <property type="evidence" value="ECO:0007669"/>
    <property type="project" value="TreeGrafter"/>
</dbReference>
<dbReference type="GO" id="GO:0071541">
    <property type="term" value="C:eukaryotic translation initiation factor 3 complex, eIF3m"/>
    <property type="evidence" value="ECO:0007669"/>
    <property type="project" value="TreeGrafter"/>
</dbReference>
<dbReference type="InterPro" id="IPR015943">
    <property type="entry name" value="WD40/YVTN_repeat-like_dom_sf"/>
</dbReference>
<accession>X6P310</accession>
<evidence type="ECO:0000256" key="2">
    <source>
        <dbReference type="ARBA" id="ARBA00022737"/>
    </source>
</evidence>
<dbReference type="InterPro" id="IPR036322">
    <property type="entry name" value="WD40_repeat_dom_sf"/>
</dbReference>
<dbReference type="Proteomes" id="UP000023152">
    <property type="component" value="Unassembled WGS sequence"/>
</dbReference>
<feature type="repeat" description="WD" evidence="5">
    <location>
        <begin position="216"/>
        <end position="257"/>
    </location>
</feature>
<keyword evidence="1 5" id="KW-0853">WD repeat</keyword>
<dbReference type="GO" id="GO:0003723">
    <property type="term" value="F:RNA binding"/>
    <property type="evidence" value="ECO:0007669"/>
    <property type="project" value="TreeGrafter"/>
</dbReference>
<evidence type="ECO:0000256" key="3">
    <source>
        <dbReference type="ARBA" id="ARBA00038394"/>
    </source>
</evidence>
<dbReference type="SUPFAM" id="SSF50978">
    <property type="entry name" value="WD40 repeat-like"/>
    <property type="match status" value="1"/>
</dbReference>
<dbReference type="PANTHER" id="PTHR19877">
    <property type="entry name" value="EUKARYOTIC TRANSLATION INITIATION FACTOR 3 SUBUNIT I"/>
    <property type="match status" value="1"/>
</dbReference>
<feature type="repeat" description="WD" evidence="5">
    <location>
        <begin position="337"/>
        <end position="378"/>
    </location>
</feature>
<evidence type="ECO:0000313" key="6">
    <source>
        <dbReference type="EMBL" id="ETO32518.1"/>
    </source>
</evidence>
<gene>
    <name evidence="6" type="ORF">RFI_04600</name>
</gene>
<dbReference type="EMBL" id="ASPP01004151">
    <property type="protein sequence ID" value="ETO32518.1"/>
    <property type="molecule type" value="Genomic_DNA"/>
</dbReference>
<organism evidence="6 7">
    <name type="scientific">Reticulomyxa filosa</name>
    <dbReference type="NCBI Taxonomy" id="46433"/>
    <lineage>
        <taxon>Eukaryota</taxon>
        <taxon>Sar</taxon>
        <taxon>Rhizaria</taxon>
        <taxon>Retaria</taxon>
        <taxon>Foraminifera</taxon>
        <taxon>Monothalamids</taxon>
        <taxon>Reticulomyxidae</taxon>
        <taxon>Reticulomyxa</taxon>
    </lineage>
</organism>
<keyword evidence="2" id="KW-0677">Repeat</keyword>
<dbReference type="AlphaFoldDB" id="X6P310"/>
<dbReference type="InterPro" id="IPR001680">
    <property type="entry name" value="WD40_rpt"/>
</dbReference>
<evidence type="ECO:0000256" key="1">
    <source>
        <dbReference type="ARBA" id="ARBA00022574"/>
    </source>
</evidence>
<keyword evidence="7" id="KW-1185">Reference proteome</keyword>
<protein>
    <recommendedName>
        <fullName evidence="4">Serine-threonine kinase receptor-associated protein</fullName>
    </recommendedName>
</protein>
<proteinExistence type="inferred from homology"/>
<dbReference type="PANTHER" id="PTHR19877:SF1">
    <property type="entry name" value="EUKARYOTIC TRANSLATION INITIATION FACTOR 3 SUBUNIT I"/>
    <property type="match status" value="1"/>
</dbReference>
<sequence length="489" mass="58984">MTRNINRLNYSKSDKRRKRWHEADDEPFASSRAIDRSFEFKEHEDKYIYDVNYNNRQTKRSKYRSFYQRSYEGYQYTSNYHINKKWSNNNYNTKDLNQTRYRYDNIRTRSVYEYQNINRRNKYNNNKNDNKYKGNNYYQYYHYDRYNEYRRGGYSFWRQKNKRQYRNGRYYDSLKLLYSTEQETNLIIKKWIQSSRIKRGWINEFNKLIAKYVKVLPGYFFNVKLAKFSADNRNIVVLTHDGILEIWDIISEKKIKTFERNFDLGYDRIFSFNRNIIMSSLHNIRLWDINSGQELMKLDIYLNDECYVDISSDGKYIVSSSYNGTRLWDLHSRNEIVLHYPRPLRGVKFSPNSQMLILSTDNNAIILWDIQSDKIVKEIKGCSGSASNAIFSPDGKYIVIGFVDPMQIWDVESGKLLRSIYISTEYILFFPHGQSFVYWSSYGLSRLHDIKSGHDIQIFEDDTRIRSIDISPNGNMIMTKVSDQIKIWR</sequence>
<reference evidence="6 7" key="1">
    <citation type="journal article" date="2013" name="Curr. Biol.">
        <title>The Genome of the Foraminiferan Reticulomyxa filosa.</title>
        <authorList>
            <person name="Glockner G."/>
            <person name="Hulsmann N."/>
            <person name="Schleicher M."/>
            <person name="Noegel A.A."/>
            <person name="Eichinger L."/>
            <person name="Gallinger C."/>
            <person name="Pawlowski J."/>
            <person name="Sierra R."/>
            <person name="Euteneuer U."/>
            <person name="Pillet L."/>
            <person name="Moustafa A."/>
            <person name="Platzer M."/>
            <person name="Groth M."/>
            <person name="Szafranski K."/>
            <person name="Schliwa M."/>
        </authorList>
    </citation>
    <scope>NUCLEOTIDE SEQUENCE [LARGE SCALE GENOMIC DNA]</scope>
</reference>
<dbReference type="SMART" id="SM00320">
    <property type="entry name" value="WD40"/>
    <property type="match status" value="5"/>
</dbReference>